<dbReference type="InterPro" id="IPR004046">
    <property type="entry name" value="GST_C"/>
</dbReference>
<dbReference type="SUPFAM" id="SSF47616">
    <property type="entry name" value="GST C-terminal domain-like"/>
    <property type="match status" value="1"/>
</dbReference>
<organism evidence="3 4">
    <name type="scientific">Linderina pennispora</name>
    <dbReference type="NCBI Taxonomy" id="61395"/>
    <lineage>
        <taxon>Eukaryota</taxon>
        <taxon>Fungi</taxon>
        <taxon>Fungi incertae sedis</taxon>
        <taxon>Zoopagomycota</taxon>
        <taxon>Kickxellomycotina</taxon>
        <taxon>Kickxellomycetes</taxon>
        <taxon>Kickxellales</taxon>
        <taxon>Kickxellaceae</taxon>
        <taxon>Linderina</taxon>
    </lineage>
</organism>
<dbReference type="InterPro" id="IPR050213">
    <property type="entry name" value="GST_superfamily"/>
</dbReference>
<dbReference type="STRING" id="61395.A0A1Y1WC23"/>
<dbReference type="InterPro" id="IPR036282">
    <property type="entry name" value="Glutathione-S-Trfase_C_sf"/>
</dbReference>
<dbReference type="InterPro" id="IPR004045">
    <property type="entry name" value="Glutathione_S-Trfase_N"/>
</dbReference>
<dbReference type="AlphaFoldDB" id="A0A1Y1WC23"/>
<accession>A0A1Y1WC23</accession>
<dbReference type="Proteomes" id="UP000193922">
    <property type="component" value="Unassembled WGS sequence"/>
</dbReference>
<dbReference type="SFLD" id="SFLDS00019">
    <property type="entry name" value="Glutathione_Transferase_(cytos"/>
    <property type="match status" value="1"/>
</dbReference>
<reference evidence="3 4" key="1">
    <citation type="submission" date="2016-07" db="EMBL/GenBank/DDBJ databases">
        <title>Pervasive Adenine N6-methylation of Active Genes in Fungi.</title>
        <authorList>
            <consortium name="DOE Joint Genome Institute"/>
            <person name="Mondo S.J."/>
            <person name="Dannebaum R.O."/>
            <person name="Kuo R.C."/>
            <person name="Labutti K."/>
            <person name="Haridas S."/>
            <person name="Kuo A."/>
            <person name="Salamov A."/>
            <person name="Ahrendt S.R."/>
            <person name="Lipzen A."/>
            <person name="Sullivan W."/>
            <person name="Andreopoulos W.B."/>
            <person name="Clum A."/>
            <person name="Lindquist E."/>
            <person name="Daum C."/>
            <person name="Ramamoorthy G.K."/>
            <person name="Gryganskyi A."/>
            <person name="Culley D."/>
            <person name="Magnuson J.K."/>
            <person name="James T.Y."/>
            <person name="O'Malley M.A."/>
            <person name="Stajich J.E."/>
            <person name="Spatafora J.W."/>
            <person name="Visel A."/>
            <person name="Grigoriev I.V."/>
        </authorList>
    </citation>
    <scope>NUCLEOTIDE SEQUENCE [LARGE SCALE GENOMIC DNA]</scope>
    <source>
        <strain evidence="3 4">ATCC 12442</strain>
    </source>
</reference>
<feature type="domain" description="GST N-terminal" evidence="1">
    <location>
        <begin position="2"/>
        <end position="81"/>
    </location>
</feature>
<dbReference type="PANTHER" id="PTHR11571">
    <property type="entry name" value="GLUTATHIONE S-TRANSFERASE"/>
    <property type="match status" value="1"/>
</dbReference>
<dbReference type="InterPro" id="IPR036249">
    <property type="entry name" value="Thioredoxin-like_sf"/>
</dbReference>
<dbReference type="EMBL" id="MCFD01000004">
    <property type="protein sequence ID" value="ORX71100.1"/>
    <property type="molecule type" value="Genomic_DNA"/>
</dbReference>
<dbReference type="SUPFAM" id="SSF52833">
    <property type="entry name" value="Thioredoxin-like"/>
    <property type="match status" value="1"/>
</dbReference>
<dbReference type="Gene3D" id="1.20.1050.10">
    <property type="match status" value="1"/>
</dbReference>
<gene>
    <name evidence="3" type="ORF">DL89DRAFT_256161</name>
</gene>
<evidence type="ECO:0000313" key="3">
    <source>
        <dbReference type="EMBL" id="ORX71100.1"/>
    </source>
</evidence>
<keyword evidence="4" id="KW-1185">Reference proteome</keyword>
<sequence length="208" mass="23587">MSTYVLRYFPIKARAETCRALLSYSGASYTNEAPAWPQEKSNQPFGKLPVLIETDESGATFKLSDSLAIEHYLATKYGLMVDSSPQDRACQDELRHQIKDIYEFIPQYRFGNEDTRASVKEKLDVQMKYFIEYHENHLKNNGSNGHYFGDKTTYVDIALVASMRAVREFGASIIPGLADWLSPDNAPLINKVIEVVGADPKLVKYFNE</sequence>
<evidence type="ECO:0008006" key="5">
    <source>
        <dbReference type="Google" id="ProtNLM"/>
    </source>
</evidence>
<dbReference type="InterPro" id="IPR010987">
    <property type="entry name" value="Glutathione-S-Trfase_C-like"/>
</dbReference>
<evidence type="ECO:0000259" key="1">
    <source>
        <dbReference type="PROSITE" id="PS50404"/>
    </source>
</evidence>
<dbReference type="RefSeq" id="XP_040744615.1">
    <property type="nucleotide sequence ID" value="XM_040885416.1"/>
</dbReference>
<dbReference type="PROSITE" id="PS50404">
    <property type="entry name" value="GST_NTER"/>
    <property type="match status" value="1"/>
</dbReference>
<dbReference type="InterPro" id="IPR040079">
    <property type="entry name" value="Glutathione_S-Trfase"/>
</dbReference>
<dbReference type="Pfam" id="PF13417">
    <property type="entry name" value="GST_N_3"/>
    <property type="match status" value="1"/>
</dbReference>
<protein>
    <recommendedName>
        <fullName evidence="5">Glutathione S-transferase</fullName>
    </recommendedName>
</protein>
<comment type="caution">
    <text evidence="3">The sequence shown here is derived from an EMBL/GenBank/DDBJ whole genome shotgun (WGS) entry which is preliminary data.</text>
</comment>
<dbReference type="GO" id="GO:0004364">
    <property type="term" value="F:glutathione transferase activity"/>
    <property type="evidence" value="ECO:0007669"/>
    <property type="project" value="TreeGrafter"/>
</dbReference>
<evidence type="ECO:0000313" key="4">
    <source>
        <dbReference type="Proteomes" id="UP000193922"/>
    </source>
</evidence>
<dbReference type="OrthoDB" id="414243at2759"/>
<dbReference type="Pfam" id="PF14497">
    <property type="entry name" value="GST_C_3"/>
    <property type="match status" value="1"/>
</dbReference>
<dbReference type="Gene3D" id="3.40.30.10">
    <property type="entry name" value="Glutaredoxin"/>
    <property type="match status" value="1"/>
</dbReference>
<dbReference type="PROSITE" id="PS50405">
    <property type="entry name" value="GST_CTER"/>
    <property type="match status" value="1"/>
</dbReference>
<dbReference type="GeneID" id="63802064"/>
<evidence type="ECO:0000259" key="2">
    <source>
        <dbReference type="PROSITE" id="PS50405"/>
    </source>
</evidence>
<name>A0A1Y1WC23_9FUNG</name>
<feature type="domain" description="GST C-terminal" evidence="2">
    <location>
        <begin position="84"/>
        <end position="208"/>
    </location>
</feature>
<dbReference type="CDD" id="cd03039">
    <property type="entry name" value="GST_N_Sigma_like"/>
    <property type="match status" value="1"/>
</dbReference>
<dbReference type="GO" id="GO:0006749">
    <property type="term" value="P:glutathione metabolic process"/>
    <property type="evidence" value="ECO:0007669"/>
    <property type="project" value="TreeGrafter"/>
</dbReference>
<proteinExistence type="predicted"/>